<dbReference type="InterPro" id="IPR014729">
    <property type="entry name" value="Rossmann-like_a/b/a_fold"/>
</dbReference>
<reference evidence="1" key="1">
    <citation type="journal article" date="2014" name="Front. Microbiol.">
        <title>High frequency of phylogenetically diverse reductive dehalogenase-homologous genes in deep subseafloor sedimentary metagenomes.</title>
        <authorList>
            <person name="Kawai M."/>
            <person name="Futagami T."/>
            <person name="Toyoda A."/>
            <person name="Takaki Y."/>
            <person name="Nishi S."/>
            <person name="Hori S."/>
            <person name="Arai W."/>
            <person name="Tsubouchi T."/>
            <person name="Morono Y."/>
            <person name="Uchiyama I."/>
            <person name="Ito T."/>
            <person name="Fujiyama A."/>
            <person name="Inagaki F."/>
            <person name="Takami H."/>
        </authorList>
    </citation>
    <scope>NUCLEOTIDE SEQUENCE</scope>
    <source>
        <strain evidence="1">Expedition CK06-06</strain>
    </source>
</reference>
<evidence type="ECO:0000313" key="1">
    <source>
        <dbReference type="EMBL" id="GAH09505.1"/>
    </source>
</evidence>
<protein>
    <recommendedName>
        <fullName evidence="2">Electron transfer flavoprotein alpha/beta-subunit N-terminal domain-containing protein</fullName>
    </recommendedName>
</protein>
<accession>X1DMQ0</accession>
<dbReference type="AlphaFoldDB" id="X1DMQ0"/>
<dbReference type="EMBL" id="BART01033636">
    <property type="protein sequence ID" value="GAH09505.1"/>
    <property type="molecule type" value="Genomic_DNA"/>
</dbReference>
<feature type="non-terminal residue" evidence="1">
    <location>
        <position position="49"/>
    </location>
</feature>
<evidence type="ECO:0008006" key="2">
    <source>
        <dbReference type="Google" id="ProtNLM"/>
    </source>
</evidence>
<proteinExistence type="predicted"/>
<organism evidence="1">
    <name type="scientific">marine sediment metagenome</name>
    <dbReference type="NCBI Taxonomy" id="412755"/>
    <lineage>
        <taxon>unclassified sequences</taxon>
        <taxon>metagenomes</taxon>
        <taxon>ecological metagenomes</taxon>
    </lineage>
</organism>
<dbReference type="Gene3D" id="3.40.50.620">
    <property type="entry name" value="HUPs"/>
    <property type="match status" value="1"/>
</dbReference>
<name>X1DMQ0_9ZZZZ</name>
<comment type="caution">
    <text evidence="1">The sequence shown here is derived from an EMBL/GenBank/DDBJ whole genome shotgun (WGS) entry which is preliminary data.</text>
</comment>
<gene>
    <name evidence="1" type="ORF">S01H4_57736</name>
</gene>
<sequence length="49" mass="5376">MSNYIVLVKQVPDVTQITDNVFDAETGTLIRTRLVSVINELDSQALALA</sequence>